<protein>
    <submittedName>
        <fullName evidence="3">Secreted LPxTG protein</fullName>
    </submittedName>
</protein>
<evidence type="ECO:0000313" key="2">
    <source>
        <dbReference type="EMBL" id="AKE40853.1"/>
    </source>
</evidence>
<feature type="region of interest" description="Disordered" evidence="1">
    <location>
        <begin position="1"/>
        <end position="25"/>
    </location>
</feature>
<accession>A0A0F6R185</accession>
<gene>
    <name evidence="3" type="ORF">NCTC949_01202</name>
    <name evidence="2" type="ORF">UL82_03195</name>
</gene>
<dbReference type="EMBL" id="CP011312">
    <property type="protein sequence ID" value="AKE40853.1"/>
    <property type="molecule type" value="Genomic_DNA"/>
</dbReference>
<dbReference type="KEGG" id="cku:UL82_03195"/>
<dbReference type="STRING" id="35755.UL82_03195"/>
<evidence type="ECO:0000256" key="1">
    <source>
        <dbReference type="SAM" id="MobiDB-lite"/>
    </source>
</evidence>
<dbReference type="AlphaFoldDB" id="A0A0F6R185"/>
<name>A0A0F6R185_9CORY</name>
<reference evidence="2 4" key="1">
    <citation type="journal article" date="2015" name="Genome Announc.">
        <title>Complete Genome Sequence of Corynebacterium kutscheri DSM 20755, a Corynebacterial Type Strain with Remarkably Low G+C Content of Chromosomal DNA.</title>
        <authorList>
            <person name="Ruckert C."/>
            <person name="Albersmeier A."/>
            <person name="Winkler A."/>
            <person name="Tauch A."/>
        </authorList>
    </citation>
    <scope>NUCLEOTIDE SEQUENCE [LARGE SCALE GENOMIC DNA]</scope>
    <source>
        <strain evidence="2 4">DSM 20755</strain>
    </source>
</reference>
<dbReference type="Proteomes" id="UP000271380">
    <property type="component" value="Chromosome"/>
</dbReference>
<dbReference type="EMBL" id="LR134377">
    <property type="protein sequence ID" value="VEH06588.1"/>
    <property type="molecule type" value="Genomic_DNA"/>
</dbReference>
<organism evidence="2 4">
    <name type="scientific">Corynebacterium kutscheri</name>
    <dbReference type="NCBI Taxonomy" id="35755"/>
    <lineage>
        <taxon>Bacteria</taxon>
        <taxon>Bacillati</taxon>
        <taxon>Actinomycetota</taxon>
        <taxon>Actinomycetes</taxon>
        <taxon>Mycobacteriales</taxon>
        <taxon>Corynebacteriaceae</taxon>
        <taxon>Corynebacterium</taxon>
    </lineage>
</organism>
<keyword evidence="4" id="KW-1185">Reference proteome</keyword>
<evidence type="ECO:0000313" key="5">
    <source>
        <dbReference type="Proteomes" id="UP000271380"/>
    </source>
</evidence>
<dbReference type="HOGENOM" id="CLU_2492578_0_0_11"/>
<evidence type="ECO:0000313" key="4">
    <source>
        <dbReference type="Proteomes" id="UP000033457"/>
    </source>
</evidence>
<dbReference type="Proteomes" id="UP000033457">
    <property type="component" value="Chromosome"/>
</dbReference>
<sequence length="86" mass="9586">MIDNAEVEDSIRFPSAGGLGRGKKGGFTVEKNVVGSEEYKAKKFTFQYTCSHPDDKNPENKKRERLPCNTVTLYTSWVLIKASSAL</sequence>
<proteinExistence type="predicted"/>
<evidence type="ECO:0000313" key="3">
    <source>
        <dbReference type="EMBL" id="VEH06588.1"/>
    </source>
</evidence>
<reference evidence="3 5" key="2">
    <citation type="submission" date="2018-12" db="EMBL/GenBank/DDBJ databases">
        <authorList>
            <consortium name="Pathogen Informatics"/>
        </authorList>
    </citation>
    <scope>NUCLEOTIDE SEQUENCE [LARGE SCALE GENOMIC DNA]</scope>
    <source>
        <strain evidence="3 5">NCTC949</strain>
    </source>
</reference>